<protein>
    <submittedName>
        <fullName evidence="1">Cellulase-like family protein</fullName>
    </submittedName>
</protein>
<dbReference type="Pfam" id="PF12876">
    <property type="entry name" value="Cellulase-like"/>
    <property type="match status" value="1"/>
</dbReference>
<dbReference type="Proteomes" id="UP001183410">
    <property type="component" value="Unassembled WGS sequence"/>
</dbReference>
<dbReference type="InterPro" id="IPR017853">
    <property type="entry name" value="GH"/>
</dbReference>
<keyword evidence="2" id="KW-1185">Reference proteome</keyword>
<sequence length="429" mass="48290">MTYEPVPIPAGVPDQLTIALWDFSWYTRTGPGEPFEDLDRAFAETVTRGYNTIRICAMPYLLFGSGLDTTRASFGPLGGGYAQGTRWYDVKHRVALDARAHLVALFEAARRHDVHVIVSSWEYQQSPAFYGDRSWFDALTAVAPADRAVALAQAHADLYAHLADRDLADRVAFVELHNEVQFGRLTDGLEPDGTDLVVPLRERLTAGLDAFHRRLPHVPVTVNYARVPVDALRGVPHNIDVAVFHPYVYGVLGELAEQLALRDEERFSTERARPFLRPGAPDYQDWQPPLADRWRKDATIVGKPEIYVHDWCDPDAWDRYLYEHHEAHHHAMRLKLDLWMDTAKDFSRGRGVPLVFGEGWIGYTPLNTWYEEGPIGTEVCRAAARKARSIGAWGSVVCSNAAPHHPMWAEVAIQAECNEILRQGARPPA</sequence>
<dbReference type="RefSeq" id="WP_311668779.1">
    <property type="nucleotide sequence ID" value="NZ_JAVREO010000012.1"/>
</dbReference>
<comment type="caution">
    <text evidence="1">The sequence shown here is derived from an EMBL/GenBank/DDBJ whole genome shotgun (WGS) entry which is preliminary data.</text>
</comment>
<accession>A0ABU2JUN0</accession>
<dbReference type="InterPro" id="IPR024778">
    <property type="entry name" value="Put_cellulase"/>
</dbReference>
<gene>
    <name evidence="1" type="ORF">RM844_20610</name>
</gene>
<dbReference type="Gene3D" id="3.20.20.80">
    <property type="entry name" value="Glycosidases"/>
    <property type="match status" value="1"/>
</dbReference>
<evidence type="ECO:0000313" key="1">
    <source>
        <dbReference type="EMBL" id="MDT0268692.1"/>
    </source>
</evidence>
<proteinExistence type="predicted"/>
<organism evidence="1 2">
    <name type="scientific">Streptomyces chisholmiae</name>
    <dbReference type="NCBI Taxonomy" id="3075540"/>
    <lineage>
        <taxon>Bacteria</taxon>
        <taxon>Bacillati</taxon>
        <taxon>Actinomycetota</taxon>
        <taxon>Actinomycetes</taxon>
        <taxon>Kitasatosporales</taxon>
        <taxon>Streptomycetaceae</taxon>
        <taxon>Streptomyces</taxon>
    </lineage>
</organism>
<name>A0ABU2JUN0_9ACTN</name>
<evidence type="ECO:0000313" key="2">
    <source>
        <dbReference type="Proteomes" id="UP001183410"/>
    </source>
</evidence>
<dbReference type="SUPFAM" id="SSF51445">
    <property type="entry name" value="(Trans)glycosidases"/>
    <property type="match status" value="1"/>
</dbReference>
<dbReference type="EMBL" id="JAVREO010000012">
    <property type="protein sequence ID" value="MDT0268692.1"/>
    <property type="molecule type" value="Genomic_DNA"/>
</dbReference>
<reference evidence="2" key="1">
    <citation type="submission" date="2023-07" db="EMBL/GenBank/DDBJ databases">
        <title>30 novel species of actinomycetes from the DSMZ collection.</title>
        <authorList>
            <person name="Nouioui I."/>
        </authorList>
    </citation>
    <scope>NUCLEOTIDE SEQUENCE [LARGE SCALE GENOMIC DNA]</scope>
    <source>
        <strain evidence="2">DSM 44915</strain>
    </source>
</reference>